<evidence type="ECO:0000256" key="6">
    <source>
        <dbReference type="SAM" id="Coils"/>
    </source>
</evidence>
<gene>
    <name evidence="8" type="ORF">EUGRSUZ_H01915</name>
</gene>
<evidence type="ECO:0000313" key="8">
    <source>
        <dbReference type="EMBL" id="KCW59240.1"/>
    </source>
</evidence>
<feature type="transmembrane region" description="Helical" evidence="7">
    <location>
        <begin position="45"/>
        <end position="64"/>
    </location>
</feature>
<name>A0A059B0N7_EUCGR</name>
<comment type="similarity">
    <text evidence="2">Belongs to the UPF0496 family.</text>
</comment>
<evidence type="ECO:0000256" key="1">
    <source>
        <dbReference type="ARBA" id="ARBA00004370"/>
    </source>
</evidence>
<keyword evidence="6" id="KW-0175">Coiled coil</keyword>
<dbReference type="AlphaFoldDB" id="A0A059B0N7"/>
<protein>
    <submittedName>
        <fullName evidence="8">Uncharacterized protein</fullName>
    </submittedName>
</protein>
<keyword evidence="4 7" id="KW-1133">Transmembrane helix</keyword>
<dbReference type="PANTHER" id="PTHR31113">
    <property type="entry name" value="UPF0496 PROTEIN 3-RELATED"/>
    <property type="match status" value="1"/>
</dbReference>
<dbReference type="Pfam" id="PF05055">
    <property type="entry name" value="DUF677"/>
    <property type="match status" value="1"/>
</dbReference>
<evidence type="ECO:0000256" key="5">
    <source>
        <dbReference type="ARBA" id="ARBA00023136"/>
    </source>
</evidence>
<feature type="coiled-coil region" evidence="6">
    <location>
        <begin position="150"/>
        <end position="177"/>
    </location>
</feature>
<keyword evidence="5 7" id="KW-0472">Membrane</keyword>
<reference evidence="8" key="1">
    <citation type="submission" date="2013-07" db="EMBL/GenBank/DDBJ databases">
        <title>The genome of Eucalyptus grandis.</title>
        <authorList>
            <person name="Schmutz J."/>
            <person name="Hayes R."/>
            <person name="Myburg A."/>
            <person name="Tuskan G."/>
            <person name="Grattapaglia D."/>
            <person name="Rokhsar D.S."/>
        </authorList>
    </citation>
    <scope>NUCLEOTIDE SEQUENCE</scope>
    <source>
        <tissue evidence="8">Leaf extractions</tissue>
    </source>
</reference>
<organism evidence="8">
    <name type="scientific">Eucalyptus grandis</name>
    <name type="common">Flooded gum</name>
    <dbReference type="NCBI Taxonomy" id="71139"/>
    <lineage>
        <taxon>Eukaryota</taxon>
        <taxon>Viridiplantae</taxon>
        <taxon>Streptophyta</taxon>
        <taxon>Embryophyta</taxon>
        <taxon>Tracheophyta</taxon>
        <taxon>Spermatophyta</taxon>
        <taxon>Magnoliopsida</taxon>
        <taxon>eudicotyledons</taxon>
        <taxon>Gunneridae</taxon>
        <taxon>Pentapetalae</taxon>
        <taxon>rosids</taxon>
        <taxon>malvids</taxon>
        <taxon>Myrtales</taxon>
        <taxon>Myrtaceae</taxon>
        <taxon>Myrtoideae</taxon>
        <taxon>Eucalypteae</taxon>
        <taxon>Eucalyptus</taxon>
    </lineage>
</organism>
<evidence type="ECO:0000256" key="7">
    <source>
        <dbReference type="SAM" id="Phobius"/>
    </source>
</evidence>
<dbReference type="PANTHER" id="PTHR31113:SF32">
    <property type="entry name" value="UPF0496 PLANT-LIKE PROTEIN"/>
    <property type="match status" value="1"/>
</dbReference>
<keyword evidence="3 7" id="KW-0812">Transmembrane</keyword>
<dbReference type="EMBL" id="KK198760">
    <property type="protein sequence ID" value="KCW59240.1"/>
    <property type="molecule type" value="Genomic_DNA"/>
</dbReference>
<dbReference type="Gramene" id="KCW59240">
    <property type="protein sequence ID" value="KCW59240"/>
    <property type="gene ID" value="EUGRSUZ_H01915"/>
</dbReference>
<dbReference type="GO" id="GO:0016020">
    <property type="term" value="C:membrane"/>
    <property type="evidence" value="ECO:0007669"/>
    <property type="project" value="UniProtKB-SubCell"/>
</dbReference>
<sequence length="196" mass="22261">MNELSKPFNLVYNQQKKLCKELQAFAKKLDKQLKSTKVWKRVTKAIFLTAFVATLIFSVVAVTINAPPFVTALAAGLAAPIGTVGKSCDTRWKNCHAKLEKKKELIDMMNMRTLISIVELKRIWSLLNQLKTNANFTLGEEQEEAVKPVMLEIQKKLEEFMATIENLSTEANESRRHIELAMNMISQRVGDVIHRS</sequence>
<proteinExistence type="inferred from homology"/>
<evidence type="ECO:0000256" key="4">
    <source>
        <dbReference type="ARBA" id="ARBA00022989"/>
    </source>
</evidence>
<dbReference type="eggNOG" id="ENOG502QVAQ">
    <property type="taxonomic scope" value="Eukaryota"/>
</dbReference>
<dbReference type="InterPro" id="IPR007749">
    <property type="entry name" value="DUF677"/>
</dbReference>
<evidence type="ECO:0000256" key="3">
    <source>
        <dbReference type="ARBA" id="ARBA00022692"/>
    </source>
</evidence>
<dbReference type="InParanoid" id="A0A059B0N7"/>
<accession>A0A059B0N7</accession>
<comment type="subcellular location">
    <subcellularLocation>
        <location evidence="1">Membrane</location>
    </subcellularLocation>
</comment>
<dbReference type="STRING" id="71139.A0A059B0N7"/>
<evidence type="ECO:0000256" key="2">
    <source>
        <dbReference type="ARBA" id="ARBA00009074"/>
    </source>
</evidence>